<evidence type="ECO:0008006" key="4">
    <source>
        <dbReference type="Google" id="ProtNLM"/>
    </source>
</evidence>
<dbReference type="InterPro" id="IPR011652">
    <property type="entry name" value="MORN_2"/>
</dbReference>
<feature type="signal peptide" evidence="1">
    <location>
        <begin position="1"/>
        <end position="19"/>
    </location>
</feature>
<dbReference type="RefSeq" id="WP_111061787.1">
    <property type="nucleotide sequence ID" value="NZ_JBHUCU010000007.1"/>
</dbReference>
<name>A0A2W1NH81_9FLAO</name>
<dbReference type="EMBL" id="QKSB01000001">
    <property type="protein sequence ID" value="PZE18885.1"/>
    <property type="molecule type" value="Genomic_DNA"/>
</dbReference>
<dbReference type="AlphaFoldDB" id="A0A2W1NH81"/>
<evidence type="ECO:0000313" key="3">
    <source>
        <dbReference type="Proteomes" id="UP000249248"/>
    </source>
</evidence>
<dbReference type="Proteomes" id="UP000249248">
    <property type="component" value="Unassembled WGS sequence"/>
</dbReference>
<reference evidence="2 3" key="1">
    <citation type="submission" date="2018-06" db="EMBL/GenBank/DDBJ databases">
        <title>The draft genome sequence of Crocinitomix sp. SM1701.</title>
        <authorList>
            <person name="Zhang X."/>
        </authorList>
    </citation>
    <scope>NUCLEOTIDE SEQUENCE [LARGE SCALE GENOMIC DNA]</scope>
    <source>
        <strain evidence="2 3">SM1701</strain>
    </source>
</reference>
<keyword evidence="1" id="KW-0732">Signal</keyword>
<organism evidence="2 3">
    <name type="scientific">Putridiphycobacter roseus</name>
    <dbReference type="NCBI Taxonomy" id="2219161"/>
    <lineage>
        <taxon>Bacteria</taxon>
        <taxon>Pseudomonadati</taxon>
        <taxon>Bacteroidota</taxon>
        <taxon>Flavobacteriia</taxon>
        <taxon>Flavobacteriales</taxon>
        <taxon>Crocinitomicaceae</taxon>
        <taxon>Putridiphycobacter</taxon>
    </lineage>
</organism>
<dbReference type="OrthoDB" id="9812747at2"/>
<comment type="caution">
    <text evidence="2">The sequence shown here is derived from an EMBL/GenBank/DDBJ whole genome shotgun (WGS) entry which is preliminary data.</text>
</comment>
<accession>A0A2W1NH81</accession>
<dbReference type="Pfam" id="PF07661">
    <property type="entry name" value="MORN_2"/>
    <property type="match status" value="3"/>
</dbReference>
<dbReference type="SUPFAM" id="SSF82185">
    <property type="entry name" value="Histone H3 K4-specific methyltransferase SET7/9 N-terminal domain"/>
    <property type="match status" value="1"/>
</dbReference>
<gene>
    <name evidence="2" type="ORF">DNU06_03390</name>
</gene>
<evidence type="ECO:0000256" key="1">
    <source>
        <dbReference type="SAM" id="SignalP"/>
    </source>
</evidence>
<dbReference type="Gene3D" id="2.20.110.10">
    <property type="entry name" value="Histone H3 K4-specific methyltransferase SET7/9 N-terminal domain"/>
    <property type="match status" value="2"/>
</dbReference>
<feature type="chain" id="PRO_5015908981" description="Toxin-antitoxin system YwqK family antitoxin" evidence="1">
    <location>
        <begin position="20"/>
        <end position="291"/>
    </location>
</feature>
<proteinExistence type="predicted"/>
<evidence type="ECO:0000313" key="2">
    <source>
        <dbReference type="EMBL" id="PZE18885.1"/>
    </source>
</evidence>
<keyword evidence="3" id="KW-1185">Reference proteome</keyword>
<sequence length="291" mass="33205">MKNFLLSSLIIVSLFSLFATSPNLRINSIKQTDVEINKKDDKGRKQGPWVILGKDRPEQGFPENGKIEEGVYVDNRKNGFWTKYFKDGKTPRIIGEFIDGRPKGQYTKMYSNGIVKEEGTFKDGHQEGSFKTYYENGNVAQEKNFNINGLEEGPQTYYHPNGQVEFEFNKKQGITKGTATRYSEDGQVVEIIQYNEKGEVATREVKEIKTKPIKVEEGTGGPSGSSGNMRGKTFERDGYNKVYNENEELWLDGKFKNAKLWDGKLYKYDADGILLKIEVWKNGKYHSDGQL</sequence>
<protein>
    <recommendedName>
        <fullName evidence="4">Toxin-antitoxin system YwqK family antitoxin</fullName>
    </recommendedName>
</protein>